<evidence type="ECO:0000313" key="11">
    <source>
        <dbReference type="EMBL" id="RGW64757.1"/>
    </source>
</evidence>
<keyword evidence="7" id="KW-0175">Coiled coil</keyword>
<dbReference type="InterPro" id="IPR005829">
    <property type="entry name" value="Sugar_transporter_CS"/>
</dbReference>
<feature type="transmembrane region" description="Helical" evidence="9">
    <location>
        <begin position="273"/>
        <end position="292"/>
    </location>
</feature>
<keyword evidence="6 9" id="KW-0472">Membrane</keyword>
<comment type="caution">
    <text evidence="11">The sequence shown here is derived from an EMBL/GenBank/DDBJ whole genome shotgun (WGS) entry which is preliminary data.</text>
</comment>
<feature type="transmembrane region" description="Helical" evidence="9">
    <location>
        <begin position="344"/>
        <end position="362"/>
    </location>
</feature>
<evidence type="ECO:0000256" key="1">
    <source>
        <dbReference type="ARBA" id="ARBA00004651"/>
    </source>
</evidence>
<dbReference type="PROSITE" id="PS00216">
    <property type="entry name" value="SUGAR_TRANSPORT_1"/>
    <property type="match status" value="1"/>
</dbReference>
<comment type="subcellular location">
    <subcellularLocation>
        <location evidence="1">Cell membrane</location>
        <topology evidence="1">Multi-pass membrane protein</topology>
    </subcellularLocation>
</comment>
<dbReference type="RefSeq" id="WP_117772809.1">
    <property type="nucleotide sequence ID" value="NZ_QSAM01000002.1"/>
</dbReference>
<feature type="transmembrane region" description="Helical" evidence="9">
    <location>
        <begin position="97"/>
        <end position="116"/>
    </location>
</feature>
<feature type="transmembrane region" description="Helical" evidence="9">
    <location>
        <begin position="155"/>
        <end position="178"/>
    </location>
</feature>
<feature type="transmembrane region" description="Helical" evidence="9">
    <location>
        <begin position="368"/>
        <end position="390"/>
    </location>
</feature>
<evidence type="ECO:0000256" key="6">
    <source>
        <dbReference type="ARBA" id="ARBA00023136"/>
    </source>
</evidence>
<feature type="transmembrane region" description="Helical" evidence="9">
    <location>
        <begin position="64"/>
        <end position="85"/>
    </location>
</feature>
<keyword evidence="5 9" id="KW-1133">Transmembrane helix</keyword>
<gene>
    <name evidence="11" type="ORF">DWV59_04195</name>
</gene>
<dbReference type="PANTHER" id="PTHR48020">
    <property type="entry name" value="PROTON MYO-INOSITOL COTRANSPORTER"/>
    <property type="match status" value="1"/>
</dbReference>
<evidence type="ECO:0000259" key="10">
    <source>
        <dbReference type="PROSITE" id="PS50850"/>
    </source>
</evidence>
<keyword evidence="3" id="KW-0813">Transport</keyword>
<reference evidence="11 12" key="1">
    <citation type="submission" date="2018-08" db="EMBL/GenBank/DDBJ databases">
        <title>A genome reference for cultivated species of the human gut microbiota.</title>
        <authorList>
            <person name="Zou Y."/>
            <person name="Xue W."/>
            <person name="Luo G."/>
        </authorList>
    </citation>
    <scope>NUCLEOTIDE SEQUENCE [LARGE SCALE GENOMIC DNA]</scope>
    <source>
        <strain evidence="11 12">AF11-12</strain>
    </source>
</reference>
<feature type="domain" description="Major facilitator superfamily (MFS) profile" evidence="10">
    <location>
        <begin position="31"/>
        <end position="456"/>
    </location>
</feature>
<comment type="similarity">
    <text evidence="2">Belongs to the major facilitator superfamily. Sugar transporter (TC 2.A.1.1) family.</text>
</comment>
<dbReference type="InterPro" id="IPR050814">
    <property type="entry name" value="Myo-inositol_Transporter"/>
</dbReference>
<dbReference type="PROSITE" id="PS50850">
    <property type="entry name" value="MFS"/>
    <property type="match status" value="1"/>
</dbReference>
<feature type="region of interest" description="Disordered" evidence="8">
    <location>
        <begin position="643"/>
        <end position="665"/>
    </location>
</feature>
<feature type="transmembrane region" description="Helical" evidence="9">
    <location>
        <begin position="432"/>
        <end position="452"/>
    </location>
</feature>
<feature type="region of interest" description="Disordered" evidence="8">
    <location>
        <begin position="671"/>
        <end position="690"/>
    </location>
</feature>
<feature type="coiled-coil region" evidence="7">
    <location>
        <begin position="480"/>
        <end position="558"/>
    </location>
</feature>
<dbReference type="InterPro" id="IPR003663">
    <property type="entry name" value="Sugar/inositol_transpt"/>
</dbReference>
<dbReference type="InterPro" id="IPR020846">
    <property type="entry name" value="MFS_dom"/>
</dbReference>
<feature type="transmembrane region" description="Helical" evidence="9">
    <location>
        <begin position="27"/>
        <end position="44"/>
    </location>
</feature>
<dbReference type="PRINTS" id="PR00171">
    <property type="entry name" value="SUGRTRNSPORT"/>
</dbReference>
<evidence type="ECO:0000256" key="9">
    <source>
        <dbReference type="SAM" id="Phobius"/>
    </source>
</evidence>
<dbReference type="AlphaFoldDB" id="A0A395Y2A1"/>
<name>A0A395Y2A1_BIFLN</name>
<evidence type="ECO:0000313" key="12">
    <source>
        <dbReference type="Proteomes" id="UP000265775"/>
    </source>
</evidence>
<evidence type="ECO:0000256" key="2">
    <source>
        <dbReference type="ARBA" id="ARBA00010992"/>
    </source>
</evidence>
<evidence type="ECO:0000256" key="8">
    <source>
        <dbReference type="SAM" id="MobiDB-lite"/>
    </source>
</evidence>
<dbReference type="SUPFAM" id="SSF103473">
    <property type="entry name" value="MFS general substrate transporter"/>
    <property type="match status" value="1"/>
</dbReference>
<dbReference type="Gene3D" id="1.20.1250.20">
    <property type="entry name" value="MFS general substrate transporter like domains"/>
    <property type="match status" value="1"/>
</dbReference>
<organism evidence="11 12">
    <name type="scientific">Bifidobacterium longum</name>
    <dbReference type="NCBI Taxonomy" id="216816"/>
    <lineage>
        <taxon>Bacteria</taxon>
        <taxon>Bacillati</taxon>
        <taxon>Actinomycetota</taxon>
        <taxon>Actinomycetes</taxon>
        <taxon>Bifidobacteriales</taxon>
        <taxon>Bifidobacteriaceae</taxon>
        <taxon>Bifidobacterium</taxon>
    </lineage>
</organism>
<feature type="region of interest" description="Disordered" evidence="8">
    <location>
        <begin position="578"/>
        <end position="616"/>
    </location>
</feature>
<feature type="transmembrane region" description="Helical" evidence="9">
    <location>
        <begin position="190"/>
        <end position="209"/>
    </location>
</feature>
<dbReference type="PANTHER" id="PTHR48020:SF12">
    <property type="entry name" value="PROTON MYO-INOSITOL COTRANSPORTER"/>
    <property type="match status" value="1"/>
</dbReference>
<evidence type="ECO:0000256" key="4">
    <source>
        <dbReference type="ARBA" id="ARBA00022692"/>
    </source>
</evidence>
<evidence type="ECO:0000256" key="5">
    <source>
        <dbReference type="ARBA" id="ARBA00022989"/>
    </source>
</evidence>
<accession>A0A395Y2A1</accession>
<dbReference type="GO" id="GO:0022857">
    <property type="term" value="F:transmembrane transporter activity"/>
    <property type="evidence" value="ECO:0007669"/>
    <property type="project" value="InterPro"/>
</dbReference>
<keyword evidence="4 9" id="KW-0812">Transmembrane</keyword>
<dbReference type="Proteomes" id="UP000265775">
    <property type="component" value="Unassembled WGS sequence"/>
</dbReference>
<evidence type="ECO:0000256" key="3">
    <source>
        <dbReference type="ARBA" id="ARBA00022448"/>
    </source>
</evidence>
<feature type="transmembrane region" description="Helical" evidence="9">
    <location>
        <begin position="312"/>
        <end position="332"/>
    </location>
</feature>
<dbReference type="EMBL" id="QSAR01000004">
    <property type="protein sequence ID" value="RGW64757.1"/>
    <property type="molecule type" value="Genomic_DNA"/>
</dbReference>
<dbReference type="Pfam" id="PF00083">
    <property type="entry name" value="Sugar_tr"/>
    <property type="match status" value="1"/>
</dbReference>
<dbReference type="InterPro" id="IPR005828">
    <property type="entry name" value="MFS_sugar_transport-like"/>
</dbReference>
<dbReference type="NCBIfam" id="TIGR00879">
    <property type="entry name" value="SP"/>
    <property type="match status" value="1"/>
</dbReference>
<feature type="region of interest" description="Disordered" evidence="8">
    <location>
        <begin position="699"/>
        <end position="729"/>
    </location>
</feature>
<feature type="transmembrane region" description="Helical" evidence="9">
    <location>
        <begin position="402"/>
        <end position="420"/>
    </location>
</feature>
<dbReference type="InterPro" id="IPR036259">
    <property type="entry name" value="MFS_trans_sf"/>
</dbReference>
<dbReference type="GO" id="GO:0005886">
    <property type="term" value="C:plasma membrane"/>
    <property type="evidence" value="ECO:0007669"/>
    <property type="project" value="UniProtKB-SubCell"/>
</dbReference>
<sequence length="747" mass="79435">MAGLFRTASKQPNPLGTAIRTRGSGKYTFGLALSAGLAGLLYGYDTVSISGAIEFLRARYGLSTLMEGLVVSSIMLGAVIGAATAGFLSDRFGRKRILIIGGAFFLVAAVWSALTIGPIALIVARVAGGYGIGLTAALAVTYITESAPANIRGLLAFSYQLLAVCGIFLTNVINYIIASHGSNDWDIATGWRWMLGLGAIPAATFLLAMRRAPESPRFLIQIGRTDEGFAVLEHILGTERARLRTDDIQASVKLETEMSHEFHDLFRPGLRRALVIGIFLAVFNQFIGMNAISYYGPVMFSDLGFAGDTQFLAAASVGGMELVATVVGMYLIDTFGRKRLMEIGTGMMCVFALCISGSYFMGNSLLTLIFVMAFTISFAFSMGPIPWIVIPELFPTYLRGRATGLCVMCLLFANWIIAQFTPMMIDGLGGGISFAIFAVLDLICLFGIVALVPETMGRTLEEIEHLWQPKTDLAYAKYALSTADANIRHAEATLRRIENERQQALGIMDAAERARAAAQQKIFAIETAKRVEAERLAAQRAAEEAAKAAANMAAEEDTAATVSEVTTDENVPSLMRRTRGAVLVGKSSSRRHDGEYTDGSANGPADGSVDGSVTDSADGAMLDGAAAEAAASAAVAALADSLPDDPFTLANRPTTRSGADDTDSVDAADAVDSANDANRNRKQTNAVQPAHMASIEHAHSADTPRGVLLPSADEDSYSEHSFAETDDDREAQAIDAALDSLDALIRG</sequence>
<evidence type="ECO:0000256" key="7">
    <source>
        <dbReference type="SAM" id="Coils"/>
    </source>
</evidence>
<feature type="transmembrane region" description="Helical" evidence="9">
    <location>
        <begin position="122"/>
        <end position="143"/>
    </location>
</feature>
<protein>
    <submittedName>
        <fullName evidence="11">MFS transporter</fullName>
    </submittedName>
</protein>
<proteinExistence type="inferred from homology"/>